<name>A0A6A6H6M2_VIRVR</name>
<sequence length="69" mass="7445">MLSTEAQKSAPSGSLMFRVLLRVSWPRKIPRCDRAGARAVLHMVAYTALPIAAIFFAILSSAGVGKQDN</sequence>
<dbReference type="AlphaFoldDB" id="A0A6A6H6M2"/>
<evidence type="ECO:0000256" key="1">
    <source>
        <dbReference type="SAM" id="Phobius"/>
    </source>
</evidence>
<keyword evidence="3" id="KW-1185">Reference proteome</keyword>
<accession>A0A6A6H6M2</accession>
<protein>
    <submittedName>
        <fullName evidence="2">Uncharacterized protein</fullName>
    </submittedName>
</protein>
<gene>
    <name evidence="2" type="ORF">EV356DRAFT_503399</name>
</gene>
<proteinExistence type="predicted"/>
<keyword evidence="1" id="KW-1133">Transmembrane helix</keyword>
<organism evidence="2 3">
    <name type="scientific">Viridothelium virens</name>
    <name type="common">Speckled blister lichen</name>
    <name type="synonym">Trypethelium virens</name>
    <dbReference type="NCBI Taxonomy" id="1048519"/>
    <lineage>
        <taxon>Eukaryota</taxon>
        <taxon>Fungi</taxon>
        <taxon>Dikarya</taxon>
        <taxon>Ascomycota</taxon>
        <taxon>Pezizomycotina</taxon>
        <taxon>Dothideomycetes</taxon>
        <taxon>Dothideomycetes incertae sedis</taxon>
        <taxon>Trypetheliales</taxon>
        <taxon>Trypetheliaceae</taxon>
        <taxon>Viridothelium</taxon>
    </lineage>
</organism>
<evidence type="ECO:0000313" key="3">
    <source>
        <dbReference type="Proteomes" id="UP000800092"/>
    </source>
</evidence>
<feature type="transmembrane region" description="Helical" evidence="1">
    <location>
        <begin position="39"/>
        <end position="59"/>
    </location>
</feature>
<dbReference type="EMBL" id="ML991805">
    <property type="protein sequence ID" value="KAF2233597.1"/>
    <property type="molecule type" value="Genomic_DNA"/>
</dbReference>
<reference evidence="2" key="1">
    <citation type="journal article" date="2020" name="Stud. Mycol.">
        <title>101 Dothideomycetes genomes: a test case for predicting lifestyles and emergence of pathogens.</title>
        <authorList>
            <person name="Haridas S."/>
            <person name="Albert R."/>
            <person name="Binder M."/>
            <person name="Bloem J."/>
            <person name="Labutti K."/>
            <person name="Salamov A."/>
            <person name="Andreopoulos B."/>
            <person name="Baker S."/>
            <person name="Barry K."/>
            <person name="Bills G."/>
            <person name="Bluhm B."/>
            <person name="Cannon C."/>
            <person name="Castanera R."/>
            <person name="Culley D."/>
            <person name="Daum C."/>
            <person name="Ezra D."/>
            <person name="Gonzalez J."/>
            <person name="Henrissat B."/>
            <person name="Kuo A."/>
            <person name="Liang C."/>
            <person name="Lipzen A."/>
            <person name="Lutzoni F."/>
            <person name="Magnuson J."/>
            <person name="Mondo S."/>
            <person name="Nolan M."/>
            <person name="Ohm R."/>
            <person name="Pangilinan J."/>
            <person name="Park H.-J."/>
            <person name="Ramirez L."/>
            <person name="Alfaro M."/>
            <person name="Sun H."/>
            <person name="Tritt A."/>
            <person name="Yoshinaga Y."/>
            <person name="Zwiers L.-H."/>
            <person name="Turgeon B."/>
            <person name="Goodwin S."/>
            <person name="Spatafora J."/>
            <person name="Crous P."/>
            <person name="Grigoriev I."/>
        </authorList>
    </citation>
    <scope>NUCLEOTIDE SEQUENCE</scope>
    <source>
        <strain evidence="2">Tuck. ex Michener</strain>
    </source>
</reference>
<keyword evidence="1" id="KW-0812">Transmembrane</keyword>
<dbReference type="Proteomes" id="UP000800092">
    <property type="component" value="Unassembled WGS sequence"/>
</dbReference>
<keyword evidence="1" id="KW-0472">Membrane</keyword>
<evidence type="ECO:0000313" key="2">
    <source>
        <dbReference type="EMBL" id="KAF2233597.1"/>
    </source>
</evidence>